<dbReference type="EMBL" id="JAURVH010001536">
    <property type="protein sequence ID" value="KAK5891473.1"/>
    <property type="molecule type" value="Genomic_DNA"/>
</dbReference>
<protein>
    <recommendedName>
        <fullName evidence="5">Secreted protein</fullName>
    </recommendedName>
</protein>
<gene>
    <name evidence="3" type="ORF">CgunFtcFv8_018721</name>
</gene>
<feature type="compositionally biased region" description="Pro residues" evidence="1">
    <location>
        <begin position="81"/>
        <end position="92"/>
    </location>
</feature>
<proteinExistence type="predicted"/>
<keyword evidence="2" id="KW-0732">Signal</keyword>
<sequence length="99" mass="10909">MASSLAVFPLVLPSVGSSSAASNITQLRGHFPLHPLLFHIPFPCSYLVWEAVCTPDSPKRSLLLFLSRPVALKSTPRRPPRPPYFHPFPRLLPPDGRAA</sequence>
<evidence type="ECO:0000256" key="1">
    <source>
        <dbReference type="SAM" id="MobiDB-lite"/>
    </source>
</evidence>
<comment type="caution">
    <text evidence="3">The sequence shown here is derived from an EMBL/GenBank/DDBJ whole genome shotgun (WGS) entry which is preliminary data.</text>
</comment>
<feature type="chain" id="PRO_5042872057" description="Secreted protein" evidence="2">
    <location>
        <begin position="21"/>
        <end position="99"/>
    </location>
</feature>
<evidence type="ECO:0000313" key="4">
    <source>
        <dbReference type="Proteomes" id="UP001331515"/>
    </source>
</evidence>
<reference evidence="3 4" key="1">
    <citation type="journal article" date="2023" name="Mol. Biol. Evol.">
        <title>Genomics of Secondarily Temperate Adaptation in the Only Non-Antarctic Icefish.</title>
        <authorList>
            <person name="Rivera-Colon A.G."/>
            <person name="Rayamajhi N."/>
            <person name="Minhas B.F."/>
            <person name="Madrigal G."/>
            <person name="Bilyk K.T."/>
            <person name="Yoon V."/>
            <person name="Hune M."/>
            <person name="Gregory S."/>
            <person name="Cheng C.H.C."/>
            <person name="Catchen J.M."/>
        </authorList>
    </citation>
    <scope>NUCLEOTIDE SEQUENCE [LARGE SCALE GENOMIC DNA]</scope>
    <source>
        <tissue evidence="3">White muscle</tissue>
    </source>
</reference>
<evidence type="ECO:0000313" key="3">
    <source>
        <dbReference type="EMBL" id="KAK5891473.1"/>
    </source>
</evidence>
<keyword evidence="4" id="KW-1185">Reference proteome</keyword>
<feature type="signal peptide" evidence="2">
    <location>
        <begin position="1"/>
        <end position="20"/>
    </location>
</feature>
<dbReference type="AlphaFoldDB" id="A0AAN8GUN6"/>
<accession>A0AAN8GUN6</accession>
<feature type="region of interest" description="Disordered" evidence="1">
    <location>
        <begin position="73"/>
        <end position="99"/>
    </location>
</feature>
<name>A0AAN8GUN6_CHAGU</name>
<evidence type="ECO:0008006" key="5">
    <source>
        <dbReference type="Google" id="ProtNLM"/>
    </source>
</evidence>
<evidence type="ECO:0000256" key="2">
    <source>
        <dbReference type="SAM" id="SignalP"/>
    </source>
</evidence>
<organism evidence="3 4">
    <name type="scientific">Champsocephalus gunnari</name>
    <name type="common">Mackerel icefish</name>
    <dbReference type="NCBI Taxonomy" id="52237"/>
    <lineage>
        <taxon>Eukaryota</taxon>
        <taxon>Metazoa</taxon>
        <taxon>Chordata</taxon>
        <taxon>Craniata</taxon>
        <taxon>Vertebrata</taxon>
        <taxon>Euteleostomi</taxon>
        <taxon>Actinopterygii</taxon>
        <taxon>Neopterygii</taxon>
        <taxon>Teleostei</taxon>
        <taxon>Neoteleostei</taxon>
        <taxon>Acanthomorphata</taxon>
        <taxon>Eupercaria</taxon>
        <taxon>Perciformes</taxon>
        <taxon>Notothenioidei</taxon>
        <taxon>Channichthyidae</taxon>
        <taxon>Champsocephalus</taxon>
    </lineage>
</organism>
<dbReference type="Proteomes" id="UP001331515">
    <property type="component" value="Unassembled WGS sequence"/>
</dbReference>